<feature type="region of interest" description="Disordered" evidence="8">
    <location>
        <begin position="1"/>
        <end position="29"/>
    </location>
</feature>
<feature type="domain" description="Myb-like" evidence="9">
    <location>
        <begin position="112"/>
        <end position="163"/>
    </location>
</feature>
<evidence type="ECO:0000256" key="6">
    <source>
        <dbReference type="ARBA" id="ARBA00023163"/>
    </source>
</evidence>
<evidence type="ECO:0000256" key="3">
    <source>
        <dbReference type="ARBA" id="ARBA00022782"/>
    </source>
</evidence>
<proteinExistence type="predicted"/>
<dbReference type="AlphaFoldDB" id="A0A0A9GJU4"/>
<dbReference type="EMBL" id="GBRH01172496">
    <property type="protein sequence ID" value="JAE25400.1"/>
    <property type="molecule type" value="Transcribed_RNA"/>
</dbReference>
<evidence type="ECO:0000313" key="10">
    <source>
        <dbReference type="EMBL" id="JAE25400.1"/>
    </source>
</evidence>
<reference evidence="10" key="1">
    <citation type="submission" date="2014-09" db="EMBL/GenBank/DDBJ databases">
        <authorList>
            <person name="Magalhaes I.L.F."/>
            <person name="Oliveira U."/>
            <person name="Santos F.R."/>
            <person name="Vidigal T.H.D.A."/>
            <person name="Brescovit A.D."/>
            <person name="Santos A.J."/>
        </authorList>
    </citation>
    <scope>NUCLEOTIDE SEQUENCE</scope>
    <source>
        <tissue evidence="10">Shoot tissue taken approximately 20 cm above the soil surface</tissue>
    </source>
</reference>
<dbReference type="InterPro" id="IPR009057">
    <property type="entry name" value="Homeodomain-like_sf"/>
</dbReference>
<reference evidence="10" key="2">
    <citation type="journal article" date="2015" name="Data Brief">
        <title>Shoot transcriptome of the giant reed, Arundo donax.</title>
        <authorList>
            <person name="Barrero R.A."/>
            <person name="Guerrero F.D."/>
            <person name="Moolhuijzen P."/>
            <person name="Goolsby J.A."/>
            <person name="Tidwell J."/>
            <person name="Bellgard S.E."/>
            <person name="Bellgard M.I."/>
        </authorList>
    </citation>
    <scope>NUCLEOTIDE SEQUENCE</scope>
    <source>
        <tissue evidence="10">Shoot tissue taken approximately 20 cm above the soil surface</tissue>
    </source>
</reference>
<dbReference type="FunFam" id="1.10.10.60:FF:000002">
    <property type="entry name" value="Myb family transcription factor"/>
    <property type="match status" value="1"/>
</dbReference>
<accession>A0A0A9GJU4</accession>
<comment type="subcellular location">
    <subcellularLocation>
        <location evidence="1">Nucleus</location>
    </subcellularLocation>
</comment>
<feature type="compositionally biased region" description="Polar residues" evidence="8">
    <location>
        <begin position="314"/>
        <end position="335"/>
    </location>
</feature>
<feature type="region of interest" description="Disordered" evidence="8">
    <location>
        <begin position="64"/>
        <end position="111"/>
    </location>
</feature>
<feature type="compositionally biased region" description="Low complexity" evidence="8">
    <location>
        <begin position="83"/>
        <end position="98"/>
    </location>
</feature>
<keyword evidence="6" id="KW-0804">Transcription</keyword>
<keyword evidence="7" id="KW-0539">Nucleus</keyword>
<keyword evidence="2" id="KW-0217">Developmental protein</keyword>
<dbReference type="InterPro" id="IPR001005">
    <property type="entry name" value="SANT/Myb"/>
</dbReference>
<evidence type="ECO:0000256" key="8">
    <source>
        <dbReference type="SAM" id="MobiDB-lite"/>
    </source>
</evidence>
<dbReference type="GO" id="GO:0005634">
    <property type="term" value="C:nucleus"/>
    <property type="evidence" value="ECO:0007669"/>
    <property type="project" value="UniProtKB-SubCell"/>
</dbReference>
<organism evidence="10">
    <name type="scientific">Arundo donax</name>
    <name type="common">Giant reed</name>
    <name type="synonym">Donax arundinaceus</name>
    <dbReference type="NCBI Taxonomy" id="35708"/>
    <lineage>
        <taxon>Eukaryota</taxon>
        <taxon>Viridiplantae</taxon>
        <taxon>Streptophyta</taxon>
        <taxon>Embryophyta</taxon>
        <taxon>Tracheophyta</taxon>
        <taxon>Spermatophyta</taxon>
        <taxon>Magnoliopsida</taxon>
        <taxon>Liliopsida</taxon>
        <taxon>Poales</taxon>
        <taxon>Poaceae</taxon>
        <taxon>PACMAD clade</taxon>
        <taxon>Arundinoideae</taxon>
        <taxon>Arundineae</taxon>
        <taxon>Arundo</taxon>
    </lineage>
</organism>
<dbReference type="GO" id="GO:0000976">
    <property type="term" value="F:transcription cis-regulatory region binding"/>
    <property type="evidence" value="ECO:0007669"/>
    <property type="project" value="InterPro"/>
</dbReference>
<feature type="region of interest" description="Disordered" evidence="8">
    <location>
        <begin position="277"/>
        <end position="336"/>
    </location>
</feature>
<keyword evidence="5" id="KW-0238">DNA-binding</keyword>
<evidence type="ECO:0000256" key="5">
    <source>
        <dbReference type="ARBA" id="ARBA00023125"/>
    </source>
</evidence>
<dbReference type="SUPFAM" id="SSF46689">
    <property type="entry name" value="Homeodomain-like"/>
    <property type="match status" value="1"/>
</dbReference>
<evidence type="ECO:0000256" key="7">
    <source>
        <dbReference type="ARBA" id="ARBA00023242"/>
    </source>
</evidence>
<dbReference type="Gene3D" id="1.10.10.60">
    <property type="entry name" value="Homeodomain-like"/>
    <property type="match status" value="1"/>
</dbReference>
<evidence type="ECO:0000256" key="1">
    <source>
        <dbReference type="ARBA" id="ARBA00004123"/>
    </source>
</evidence>
<feature type="region of interest" description="Disordered" evidence="8">
    <location>
        <begin position="350"/>
        <end position="371"/>
    </location>
</feature>
<feature type="region of interest" description="Disordered" evidence="8">
    <location>
        <begin position="203"/>
        <end position="225"/>
    </location>
</feature>
<name>A0A0A9GJU4_ARUDO</name>
<keyword evidence="4" id="KW-0805">Transcription regulation</keyword>
<dbReference type="Pfam" id="PF00249">
    <property type="entry name" value="Myb_DNA-binding"/>
    <property type="match status" value="1"/>
</dbReference>
<protein>
    <recommendedName>
        <fullName evidence="9">Myb-like domain-containing protein</fullName>
    </recommendedName>
</protein>
<evidence type="ECO:0000256" key="4">
    <source>
        <dbReference type="ARBA" id="ARBA00023015"/>
    </source>
</evidence>
<dbReference type="GO" id="GO:0006355">
    <property type="term" value="P:regulation of DNA-templated transcription"/>
    <property type="evidence" value="ECO:0007669"/>
    <property type="project" value="InterPro"/>
</dbReference>
<dbReference type="PANTHER" id="PTHR31496">
    <property type="entry name" value="TRANSCRIPTION FACTOR KAN2-RELATED"/>
    <property type="match status" value="1"/>
</dbReference>
<keyword evidence="3" id="KW-0221">Differentiation</keyword>
<dbReference type="InterPro" id="IPR044847">
    <property type="entry name" value="KAN_fam"/>
</dbReference>
<dbReference type="PANTHER" id="PTHR31496:SF28">
    <property type="entry name" value="G2-LIKE TRANSCRIPTION FACTOR"/>
    <property type="match status" value="1"/>
</dbReference>
<evidence type="ECO:0000259" key="9">
    <source>
        <dbReference type="Pfam" id="PF00249"/>
    </source>
</evidence>
<dbReference type="InterPro" id="IPR006447">
    <property type="entry name" value="Myb_dom_plants"/>
</dbReference>
<dbReference type="GO" id="GO:0010158">
    <property type="term" value="P:abaxial cell fate specification"/>
    <property type="evidence" value="ECO:0007669"/>
    <property type="project" value="InterPro"/>
</dbReference>
<dbReference type="NCBIfam" id="TIGR01557">
    <property type="entry name" value="myb_SHAQKYF"/>
    <property type="match status" value="1"/>
</dbReference>
<sequence>MATTATTPDLSLHISPPSPPEAGSSGGGEEYYETGFFAKPKLCLGFETTAKAMAQKDAVHSSHCDIQQQRLHQPGQIQRFKKSSGGSPALSGGATRSGNGSGGGKRSSRAPRMRWTTALHAHFVHAVELLGGHERATPKSVLELMNVKDLTLAHVKSHLQMYRTVKGTTADRSCAAGHVQMRDIGFLMRGCEVNGFDGFNNSTSNATANTRRLPAAGSSPGEQEAPRWCLRHPFAQQSGLPLPLSCPYLMSAHHNRYLLAQNQGWKRGAQQDAVYHGLGQDNGRHLPAGHADTFRPKSSWSAGAANRGSPAAPSPSNGRSSSAVEQAWMSKQHQVPTRVPNLEISLGRQGWQHKLQDQQQQQQSSVESTATKELTLLKCL</sequence>
<feature type="compositionally biased region" description="Low complexity" evidence="8">
    <location>
        <begin position="350"/>
        <end position="363"/>
    </location>
</feature>
<evidence type="ECO:0000256" key="2">
    <source>
        <dbReference type="ARBA" id="ARBA00022473"/>
    </source>
</evidence>